<proteinExistence type="predicted"/>
<evidence type="ECO:0000313" key="1">
    <source>
        <dbReference type="EMBL" id="RPD43109.1"/>
    </source>
</evidence>
<dbReference type="Proteomes" id="UP000279089">
    <property type="component" value="Unassembled WGS sequence"/>
</dbReference>
<keyword evidence="2" id="KW-1185">Reference proteome</keyword>
<dbReference type="OrthoDB" id="662072at2"/>
<dbReference type="AlphaFoldDB" id="A0A3N4MU75"/>
<dbReference type="InterPro" id="IPR036249">
    <property type="entry name" value="Thioredoxin-like_sf"/>
</dbReference>
<name>A0A3N4MU75_9BACT</name>
<dbReference type="EMBL" id="RMBX01000001">
    <property type="protein sequence ID" value="RPD43109.1"/>
    <property type="molecule type" value="Genomic_DNA"/>
</dbReference>
<organism evidence="1 2">
    <name type="scientific">Chitinophaga barathri</name>
    <dbReference type="NCBI Taxonomy" id="1647451"/>
    <lineage>
        <taxon>Bacteria</taxon>
        <taxon>Pseudomonadati</taxon>
        <taxon>Bacteroidota</taxon>
        <taxon>Chitinophagia</taxon>
        <taxon>Chitinophagales</taxon>
        <taxon>Chitinophagaceae</taxon>
        <taxon>Chitinophaga</taxon>
    </lineage>
</organism>
<accession>A0A3N4MU75</accession>
<dbReference type="SUPFAM" id="SSF52833">
    <property type="entry name" value="Thioredoxin-like"/>
    <property type="match status" value="1"/>
</dbReference>
<protein>
    <submittedName>
        <fullName evidence="1">Uncharacterized protein</fullName>
    </submittedName>
</protein>
<gene>
    <name evidence="1" type="ORF">EG028_02105</name>
</gene>
<comment type="caution">
    <text evidence="1">The sequence shown here is derived from an EMBL/GenBank/DDBJ whole genome shotgun (WGS) entry which is preliminary data.</text>
</comment>
<dbReference type="Gene3D" id="3.40.30.10">
    <property type="entry name" value="Glutaredoxin"/>
    <property type="match status" value="1"/>
</dbReference>
<sequence>MMSTLVELNLSIIMKRGVTIFLVIVFTWLSSCKWEDNFTEAQVKNGDAINFLPKFKMLRLDSTEIKSTSIPNDKITILVLFDPTCHNCKDELIALSDSINHFFSASIALVAPFPISDIKSCPEIKRFEGLNNVTIASDHHNVTQTIFNGMQVPMTLIYDKDQRLRAVFRGTADMNDLIKQFNKVKQKPTMKG</sequence>
<reference evidence="2" key="1">
    <citation type="submission" date="2018-11" db="EMBL/GenBank/DDBJ databases">
        <title>Chitinophaga lutea sp.nov., isolate from arsenic contaminated soil.</title>
        <authorList>
            <person name="Zong Y."/>
        </authorList>
    </citation>
    <scope>NUCLEOTIDE SEQUENCE [LARGE SCALE GENOMIC DNA]</scope>
    <source>
        <strain evidence="2">YLT18</strain>
    </source>
</reference>
<evidence type="ECO:0000313" key="2">
    <source>
        <dbReference type="Proteomes" id="UP000279089"/>
    </source>
</evidence>